<keyword evidence="3" id="KW-1185">Reference proteome</keyword>
<dbReference type="EMBL" id="NFLJ01000001">
    <property type="protein sequence ID" value="OUQ36592.1"/>
    <property type="molecule type" value="Genomic_DNA"/>
</dbReference>
<keyword evidence="1" id="KW-0472">Membrane</keyword>
<dbReference type="AlphaFoldDB" id="A0A1Y4T5U5"/>
<gene>
    <name evidence="2" type="ORF">B5E75_00180</name>
</gene>
<sequence>MNSSIYLSLFLITACIILILKVYHAVKLSKRNRIQTIRGREFLPLNNNEELLEIIANMYDVFISDLPRNRNLQREAVKYIIKHANEYSRKEIIEALDYLYSWGK</sequence>
<proteinExistence type="predicted"/>
<evidence type="ECO:0000313" key="2">
    <source>
        <dbReference type="EMBL" id="OUQ36592.1"/>
    </source>
</evidence>
<evidence type="ECO:0000256" key="1">
    <source>
        <dbReference type="SAM" id="Phobius"/>
    </source>
</evidence>
<dbReference type="Proteomes" id="UP000195305">
    <property type="component" value="Unassembled WGS sequence"/>
</dbReference>
<feature type="transmembrane region" description="Helical" evidence="1">
    <location>
        <begin position="6"/>
        <end position="23"/>
    </location>
</feature>
<protein>
    <submittedName>
        <fullName evidence="2">Uncharacterized protein</fullName>
    </submittedName>
</protein>
<dbReference type="RefSeq" id="WP_087356810.1">
    <property type="nucleotide sequence ID" value="NZ_NFLJ01000001.1"/>
</dbReference>
<name>A0A1Y4T5U5_9FIRM</name>
<evidence type="ECO:0000313" key="3">
    <source>
        <dbReference type="Proteomes" id="UP000195305"/>
    </source>
</evidence>
<organism evidence="2 3">
    <name type="scientific">Massilimicrobiota timonensis</name>
    <dbReference type="NCBI Taxonomy" id="1776392"/>
    <lineage>
        <taxon>Bacteria</taxon>
        <taxon>Bacillati</taxon>
        <taxon>Bacillota</taxon>
        <taxon>Erysipelotrichia</taxon>
        <taxon>Erysipelotrichales</taxon>
        <taxon>Erysipelotrichaceae</taxon>
        <taxon>Massilimicrobiota</taxon>
    </lineage>
</organism>
<accession>A0A1Y4T5U5</accession>
<keyword evidence="1" id="KW-1133">Transmembrane helix</keyword>
<reference evidence="2 3" key="1">
    <citation type="journal article" date="2018" name="BMC Genomics">
        <title>Whole genome sequencing and function prediction of 133 gut anaerobes isolated from chicken caecum in pure cultures.</title>
        <authorList>
            <person name="Medvecky M."/>
            <person name="Cejkova D."/>
            <person name="Polansky O."/>
            <person name="Karasova D."/>
            <person name="Kubasova T."/>
            <person name="Cizek A."/>
            <person name="Rychlik I."/>
        </authorList>
    </citation>
    <scope>NUCLEOTIDE SEQUENCE [LARGE SCALE GENOMIC DNA]</scope>
    <source>
        <strain evidence="2 3">An13</strain>
    </source>
</reference>
<comment type="caution">
    <text evidence="2">The sequence shown here is derived from an EMBL/GenBank/DDBJ whole genome shotgun (WGS) entry which is preliminary data.</text>
</comment>
<keyword evidence="1" id="KW-0812">Transmembrane</keyword>